<feature type="transmembrane region" description="Helical" evidence="9">
    <location>
        <begin position="72"/>
        <end position="88"/>
    </location>
</feature>
<sequence length="318" mass="35547">MGSNTTAPVLAGGFNTSVGINNGSAGNHTLLHQHQVTPEEMRHSIIVFYTVLVVMLVAQGALFAWRRKHRRSYDLATLVGLWLIPAIVSFQLGFWRFLVVLAAYTGVTGYYLYRCCQGQLSKDLPHQVYRWFFWVFHASSALGLAGYVLLLMEALGSGPLLRAFMSPSTCLSVLWYGLYFGILTRDAAEVASDRMAVGLGQRRRLAVSLSCKHLFHSDCIRGWTIVGKKDTCPTCHEKVDLRKLYASRPWESTNMSWTQMLDLIRFFVVWNPVILTGLHFVFHWTGLEDSLDQPGFDPAQPWNGTAVGLNATANVTLG</sequence>
<feature type="transmembrane region" description="Helical" evidence="9">
    <location>
        <begin position="46"/>
        <end position="65"/>
    </location>
</feature>
<keyword evidence="12" id="KW-1185">Reference proteome</keyword>
<evidence type="ECO:0000313" key="11">
    <source>
        <dbReference type="EMBL" id="KFM28282.1"/>
    </source>
</evidence>
<proteinExistence type="predicted"/>
<accession>A0A087SRC8</accession>
<feature type="transmembrane region" description="Helical" evidence="9">
    <location>
        <begin position="94"/>
        <end position="113"/>
    </location>
</feature>
<evidence type="ECO:0000256" key="9">
    <source>
        <dbReference type="SAM" id="Phobius"/>
    </source>
</evidence>
<dbReference type="GO" id="GO:0036503">
    <property type="term" value="P:ERAD pathway"/>
    <property type="evidence" value="ECO:0007669"/>
    <property type="project" value="TreeGrafter"/>
</dbReference>
<reference evidence="11 12" key="1">
    <citation type="journal article" date="2014" name="BMC Genomics">
        <title>Oil accumulation mechanisms of the oleaginous microalga Chlorella protothecoides revealed through its genome, transcriptomes, and proteomes.</title>
        <authorList>
            <person name="Gao C."/>
            <person name="Wang Y."/>
            <person name="Shen Y."/>
            <person name="Yan D."/>
            <person name="He X."/>
            <person name="Dai J."/>
            <person name="Wu Q."/>
        </authorList>
    </citation>
    <scope>NUCLEOTIDE SEQUENCE [LARGE SCALE GENOMIC DNA]</scope>
    <source>
        <strain evidence="11 12">0710</strain>
    </source>
</reference>
<dbReference type="Gene3D" id="3.30.40.10">
    <property type="entry name" value="Zinc/RING finger domain, C3HC4 (zinc finger)"/>
    <property type="match status" value="1"/>
</dbReference>
<dbReference type="InterPro" id="IPR013083">
    <property type="entry name" value="Znf_RING/FYVE/PHD"/>
</dbReference>
<evidence type="ECO:0000259" key="10">
    <source>
        <dbReference type="PROSITE" id="PS50089"/>
    </source>
</evidence>
<dbReference type="GO" id="GO:0008270">
    <property type="term" value="F:zinc ion binding"/>
    <property type="evidence" value="ECO:0007669"/>
    <property type="project" value="UniProtKB-KW"/>
</dbReference>
<dbReference type="SUPFAM" id="SSF57850">
    <property type="entry name" value="RING/U-box"/>
    <property type="match status" value="1"/>
</dbReference>
<feature type="domain" description="RING-type" evidence="10">
    <location>
        <begin position="209"/>
        <end position="236"/>
    </location>
</feature>
<dbReference type="AlphaFoldDB" id="A0A087SRC8"/>
<dbReference type="Pfam" id="PF00097">
    <property type="entry name" value="zf-C3HC4"/>
    <property type="match status" value="1"/>
</dbReference>
<keyword evidence="5" id="KW-0862">Zinc</keyword>
<name>A0A087SRC8_AUXPR</name>
<dbReference type="eggNOG" id="KOG1734">
    <property type="taxonomic scope" value="Eukaryota"/>
</dbReference>
<organism evidence="11 12">
    <name type="scientific">Auxenochlorella protothecoides</name>
    <name type="common">Green microalga</name>
    <name type="synonym">Chlorella protothecoides</name>
    <dbReference type="NCBI Taxonomy" id="3075"/>
    <lineage>
        <taxon>Eukaryota</taxon>
        <taxon>Viridiplantae</taxon>
        <taxon>Chlorophyta</taxon>
        <taxon>core chlorophytes</taxon>
        <taxon>Trebouxiophyceae</taxon>
        <taxon>Chlorellales</taxon>
        <taxon>Chlorellaceae</taxon>
        <taxon>Auxenochlorella</taxon>
    </lineage>
</organism>
<evidence type="ECO:0000256" key="5">
    <source>
        <dbReference type="ARBA" id="ARBA00022833"/>
    </source>
</evidence>
<gene>
    <name evidence="11" type="ORF">F751_1561</name>
</gene>
<dbReference type="GO" id="GO:0061630">
    <property type="term" value="F:ubiquitin protein ligase activity"/>
    <property type="evidence" value="ECO:0007669"/>
    <property type="project" value="TreeGrafter"/>
</dbReference>
<dbReference type="InterPro" id="IPR040176">
    <property type="entry name" value="RNF121/RNF175"/>
</dbReference>
<feature type="transmembrane region" description="Helical" evidence="9">
    <location>
        <begin position="133"/>
        <end position="152"/>
    </location>
</feature>
<evidence type="ECO:0000256" key="1">
    <source>
        <dbReference type="ARBA" id="ARBA00004141"/>
    </source>
</evidence>
<keyword evidence="6 9" id="KW-1133">Transmembrane helix</keyword>
<dbReference type="EMBL" id="KL662166">
    <property type="protein sequence ID" value="KFM28282.1"/>
    <property type="molecule type" value="Genomic_DNA"/>
</dbReference>
<evidence type="ECO:0000256" key="4">
    <source>
        <dbReference type="ARBA" id="ARBA00022771"/>
    </source>
</evidence>
<evidence type="ECO:0000256" key="6">
    <source>
        <dbReference type="ARBA" id="ARBA00022989"/>
    </source>
</evidence>
<keyword evidence="4 8" id="KW-0863">Zinc-finger</keyword>
<dbReference type="PANTHER" id="PTHR13407">
    <property type="entry name" value="RNF121 PROTEIN"/>
    <property type="match status" value="1"/>
</dbReference>
<dbReference type="InterPro" id="IPR018957">
    <property type="entry name" value="Znf_C3HC4_RING-type"/>
</dbReference>
<evidence type="ECO:0000256" key="8">
    <source>
        <dbReference type="PROSITE-ProRule" id="PRU00175"/>
    </source>
</evidence>
<dbReference type="GeneID" id="23612952"/>
<dbReference type="PANTHER" id="PTHR13407:SF0">
    <property type="entry name" value="FI05221P"/>
    <property type="match status" value="1"/>
</dbReference>
<dbReference type="PROSITE" id="PS50089">
    <property type="entry name" value="ZF_RING_2"/>
    <property type="match status" value="1"/>
</dbReference>
<dbReference type="GO" id="GO:0005789">
    <property type="term" value="C:endoplasmic reticulum membrane"/>
    <property type="evidence" value="ECO:0007669"/>
    <property type="project" value="TreeGrafter"/>
</dbReference>
<dbReference type="RefSeq" id="XP_011401296.1">
    <property type="nucleotide sequence ID" value="XM_011402994.1"/>
</dbReference>
<evidence type="ECO:0000313" key="12">
    <source>
        <dbReference type="Proteomes" id="UP000028924"/>
    </source>
</evidence>
<dbReference type="Proteomes" id="UP000028924">
    <property type="component" value="Unassembled WGS sequence"/>
</dbReference>
<dbReference type="InterPro" id="IPR001841">
    <property type="entry name" value="Znf_RING"/>
</dbReference>
<comment type="subcellular location">
    <subcellularLocation>
        <location evidence="1">Membrane</location>
        <topology evidence="1">Multi-pass membrane protein</topology>
    </subcellularLocation>
</comment>
<evidence type="ECO:0000256" key="3">
    <source>
        <dbReference type="ARBA" id="ARBA00022723"/>
    </source>
</evidence>
<dbReference type="KEGG" id="apro:F751_1561"/>
<feature type="transmembrane region" description="Helical" evidence="9">
    <location>
        <begin position="263"/>
        <end position="282"/>
    </location>
</feature>
<keyword evidence="7 9" id="KW-0472">Membrane</keyword>
<keyword evidence="2 9" id="KW-0812">Transmembrane</keyword>
<keyword evidence="3" id="KW-0479">Metal-binding</keyword>
<feature type="transmembrane region" description="Helical" evidence="9">
    <location>
        <begin position="164"/>
        <end position="184"/>
    </location>
</feature>
<evidence type="ECO:0000256" key="2">
    <source>
        <dbReference type="ARBA" id="ARBA00022692"/>
    </source>
</evidence>
<protein>
    <submittedName>
        <fullName evidence="11">RING finger protein 121</fullName>
    </submittedName>
</protein>
<dbReference type="GO" id="GO:0000139">
    <property type="term" value="C:Golgi membrane"/>
    <property type="evidence" value="ECO:0007669"/>
    <property type="project" value="TreeGrafter"/>
</dbReference>
<dbReference type="OrthoDB" id="8062037at2759"/>
<evidence type="ECO:0000256" key="7">
    <source>
        <dbReference type="ARBA" id="ARBA00023136"/>
    </source>
</evidence>